<evidence type="ECO:0000313" key="2">
    <source>
        <dbReference type="Proteomes" id="UP000520814"/>
    </source>
</evidence>
<reference evidence="1 2" key="1">
    <citation type="submission" date="2020-08" db="EMBL/GenBank/DDBJ databases">
        <title>Genomic Encyclopedia of Type Strains, Phase IV (KMG-IV): sequencing the most valuable type-strain genomes for metagenomic binning, comparative biology and taxonomic classification.</title>
        <authorList>
            <person name="Goeker M."/>
        </authorList>
    </citation>
    <scope>NUCLEOTIDE SEQUENCE [LARGE SCALE GENOMIC DNA]</scope>
    <source>
        <strain evidence="1 2">DSM 23562</strain>
    </source>
</reference>
<keyword evidence="2" id="KW-1185">Reference proteome</keyword>
<comment type="caution">
    <text evidence="1">The sequence shown here is derived from an EMBL/GenBank/DDBJ whole genome shotgun (WGS) entry which is preliminary data.</text>
</comment>
<dbReference type="Proteomes" id="UP000520814">
    <property type="component" value="Unassembled WGS sequence"/>
</dbReference>
<accession>A0A7W9SV86</accession>
<name>A0A7W9SV86_ARMRO</name>
<dbReference type="RefSeq" id="WP_184203397.1">
    <property type="nucleotide sequence ID" value="NZ_JACHGW010000006.1"/>
</dbReference>
<protein>
    <submittedName>
        <fullName evidence="1">Uncharacterized protein</fullName>
    </submittedName>
</protein>
<organism evidence="1 2">
    <name type="scientific">Armatimonas rosea</name>
    <dbReference type="NCBI Taxonomy" id="685828"/>
    <lineage>
        <taxon>Bacteria</taxon>
        <taxon>Bacillati</taxon>
        <taxon>Armatimonadota</taxon>
        <taxon>Armatimonadia</taxon>
        <taxon>Armatimonadales</taxon>
        <taxon>Armatimonadaceae</taxon>
        <taxon>Armatimonas</taxon>
    </lineage>
</organism>
<evidence type="ECO:0000313" key="1">
    <source>
        <dbReference type="EMBL" id="MBB6053301.1"/>
    </source>
</evidence>
<dbReference type="EMBL" id="JACHGW010000006">
    <property type="protein sequence ID" value="MBB6053301.1"/>
    <property type="molecule type" value="Genomic_DNA"/>
</dbReference>
<gene>
    <name evidence="1" type="ORF">HNQ39_005135</name>
</gene>
<proteinExistence type="predicted"/>
<sequence length="81" mass="9313">MEDWIPSPGDIVQAKDPAKAPGWRGEVVGVYRVSPENNRLHWADVRWETGPSEDDCELTRIPLDELEPFVWPGEEPDHVRH</sequence>
<dbReference type="AlphaFoldDB" id="A0A7W9SV86"/>